<keyword evidence="2" id="KW-0813">Transport</keyword>
<evidence type="ECO:0000256" key="13">
    <source>
        <dbReference type="ARBA" id="ARBA00023180"/>
    </source>
</evidence>
<evidence type="ECO:0000256" key="8">
    <source>
        <dbReference type="ARBA" id="ARBA00022837"/>
    </source>
</evidence>
<evidence type="ECO:0000256" key="2">
    <source>
        <dbReference type="ARBA" id="ARBA00022448"/>
    </source>
</evidence>
<evidence type="ECO:0000256" key="7">
    <source>
        <dbReference type="ARBA" id="ARBA00022737"/>
    </source>
</evidence>
<gene>
    <name evidence="18" type="ORF">CYMTET_37167</name>
</gene>
<evidence type="ECO:0000256" key="3">
    <source>
        <dbReference type="ARBA" id="ARBA00022553"/>
    </source>
</evidence>
<feature type="transmembrane region" description="Helical" evidence="16">
    <location>
        <begin position="854"/>
        <end position="876"/>
    </location>
</feature>
<keyword evidence="9" id="KW-0851">Voltage-gated channel</keyword>
<dbReference type="AlphaFoldDB" id="A0AAE0F7N9"/>
<dbReference type="PANTHER" id="PTHR45628">
    <property type="entry name" value="VOLTAGE-DEPENDENT CALCIUM CHANNEL TYPE A SUBUNIT ALPHA-1"/>
    <property type="match status" value="1"/>
</dbReference>
<dbReference type="SUPFAM" id="SSF47473">
    <property type="entry name" value="EF-hand"/>
    <property type="match status" value="1"/>
</dbReference>
<feature type="domain" description="EF-hand" evidence="17">
    <location>
        <begin position="83"/>
        <end position="118"/>
    </location>
</feature>
<feature type="transmembrane region" description="Helical" evidence="16">
    <location>
        <begin position="627"/>
        <end position="653"/>
    </location>
</feature>
<dbReference type="PROSITE" id="PS00018">
    <property type="entry name" value="EF_HAND_1"/>
    <property type="match status" value="4"/>
</dbReference>
<dbReference type="EMBL" id="LGRX02024747">
    <property type="protein sequence ID" value="KAK3253585.1"/>
    <property type="molecule type" value="Genomic_DNA"/>
</dbReference>
<dbReference type="Gene3D" id="1.10.238.10">
    <property type="entry name" value="EF-hand"/>
    <property type="match status" value="3"/>
</dbReference>
<evidence type="ECO:0000259" key="17">
    <source>
        <dbReference type="PROSITE" id="PS50222"/>
    </source>
</evidence>
<keyword evidence="14" id="KW-0407">Ion channel</keyword>
<dbReference type="InterPro" id="IPR027359">
    <property type="entry name" value="Volt_channel_dom_sf"/>
</dbReference>
<dbReference type="CDD" id="cd00051">
    <property type="entry name" value="EFh"/>
    <property type="match status" value="1"/>
</dbReference>
<dbReference type="Pfam" id="PF13499">
    <property type="entry name" value="EF-hand_7"/>
    <property type="match status" value="2"/>
</dbReference>
<evidence type="ECO:0000256" key="1">
    <source>
        <dbReference type="ARBA" id="ARBA00004141"/>
    </source>
</evidence>
<feature type="transmembrane region" description="Helical" evidence="16">
    <location>
        <begin position="734"/>
        <end position="755"/>
    </location>
</feature>
<keyword evidence="7" id="KW-0677">Repeat</keyword>
<feature type="domain" description="EF-hand" evidence="17">
    <location>
        <begin position="2"/>
        <end position="37"/>
    </location>
</feature>
<comment type="subcellular location">
    <subcellularLocation>
        <location evidence="1">Membrane</location>
        <topology evidence="1">Multi-pass membrane protein</topology>
    </subcellularLocation>
</comment>
<keyword evidence="8" id="KW-0106">Calcium</keyword>
<dbReference type="Gene3D" id="1.10.287.70">
    <property type="match status" value="2"/>
</dbReference>
<dbReference type="PROSITE" id="PS50222">
    <property type="entry name" value="EF_HAND_2"/>
    <property type="match status" value="4"/>
</dbReference>
<keyword evidence="11" id="KW-0406">Ion transport</keyword>
<dbReference type="GO" id="GO:0008331">
    <property type="term" value="F:high voltage-gated calcium channel activity"/>
    <property type="evidence" value="ECO:0007669"/>
    <property type="project" value="TreeGrafter"/>
</dbReference>
<keyword evidence="6 16" id="KW-0812">Transmembrane</keyword>
<keyword evidence="13" id="KW-0325">Glycoprotein</keyword>
<dbReference type="GO" id="GO:0005509">
    <property type="term" value="F:calcium ion binding"/>
    <property type="evidence" value="ECO:0007669"/>
    <property type="project" value="InterPro"/>
</dbReference>
<keyword evidence="12 16" id="KW-0472">Membrane</keyword>
<feature type="domain" description="EF-hand" evidence="17">
    <location>
        <begin position="38"/>
        <end position="73"/>
    </location>
</feature>
<feature type="transmembrane region" description="Helical" evidence="16">
    <location>
        <begin position="304"/>
        <end position="323"/>
    </location>
</feature>
<sequence length="1153" mass="130281">MLDLELAYSCWSTYDVDNSGSINVRELDMVITALGANHSETDVNDLMLCLDIDSDGEVNFVDFIRARTHKVGDQSVAKMMGMDQITKMRKVFFSFDSDGSGNVDKEELEKVMKKLGQSISQWEMSQLMSMMDYDGSGQINWFEFIRGMARIQKATIEEEETIMGLEEQQEKLMEDLSMAEEEKDTTLDAIMSKGKVGMHWASAMSFQPAVPQLLEQGHPARLARPSTFNAQDFLKSMSSVNLPSLEEEAELASQEAKPKLNGLLRQRTVRPAQKNLNLNEGRSLNLFDKDHKFRILCFRILSHWLFELTILFLIALSSIMLAIESPDVQDSSTLGRVLFHMDLIFTVLFTLEMIIKIIVCGFWSSKTAYLRSGWNVLDSLIVLNSLCTVAVLLGTGGSSSGLSFLRVARLLRALRPLRAISRGGQLRIVVNTLISSAFALVNLVVMVLFVGYIFGILGLELFAGGFHSCKGGGYYYNMFAPVDAPADVSMAMTSTYSGGPCTVIPQHMDPQQLYLESGNFSCYWSVNDCEDAEGDGNCFFVPVFAPAVGGQELTSLQDCGAQGYRWLDSIINFNSIGKVFITLFIVSTGEGWVEVMHQTMDIAGREDRDEFQPRNIEYVEDNRPLTAFFFVIFICMTNFFLLKLFTGAVYTYYIQQRDEDENLDHLTKSQREWMDMQILLEDELARIHPPRALSTLQGLQHRVLESAQYSSLVVLLIIFQIIITASTYDGMSDAHANIYAIYTNFMTVLLVLELVSKFHIYGFREVMKDKWVRFDILVACLAALELMLCARDFFVFNEVVEQRVIGISTLRILRVGRFFRHVVGESGSTQQAFVRSVKKLQIILETFLSSLPSLLNMAIILLVFQFMFGVLGMNIFGSLRVEESMTLSDNVNFSNIYYSLLTLFRVSTGEDWQNLYKDLVWMQCSADRRIHHPEDCGVLVQFLFFLFYFLVNVFVIMNLFVAIMIEIFAGVVSREYSDLAMEHVSDWVGIWGQECEFDESGESYLNVKSFKAFLKKVDQPLGVGQKSTDKQVLQRVHELQIQVTNGKIYFQAPLFQAVKRVAKALNPATRTTNKKYLEDTFISQSYISVLLGAGRSKQEAPSSKPPLNVMSEPASTSPRDLPVSPLASEEKPMKNQNTMVICYDSKSEATRIL</sequence>
<dbReference type="InterPro" id="IPR005821">
    <property type="entry name" value="Ion_trans_dom"/>
</dbReference>
<evidence type="ECO:0000256" key="9">
    <source>
        <dbReference type="ARBA" id="ARBA00022882"/>
    </source>
</evidence>
<proteinExistence type="predicted"/>
<feature type="transmembrane region" description="Helical" evidence="16">
    <location>
        <begin position="776"/>
        <end position="796"/>
    </location>
</feature>
<dbReference type="Pfam" id="PF00520">
    <property type="entry name" value="Ion_trans"/>
    <property type="match status" value="2"/>
</dbReference>
<evidence type="ECO:0000256" key="6">
    <source>
        <dbReference type="ARBA" id="ARBA00022692"/>
    </source>
</evidence>
<feature type="transmembrane region" description="Helical" evidence="16">
    <location>
        <begin position="938"/>
        <end position="965"/>
    </location>
</feature>
<comment type="caution">
    <text evidence="18">The sequence shown here is derived from an EMBL/GenBank/DDBJ whole genome shotgun (WGS) entry which is preliminary data.</text>
</comment>
<keyword evidence="4" id="KW-0109">Calcium transport</keyword>
<dbReference type="SMART" id="SM00054">
    <property type="entry name" value="EFh"/>
    <property type="match status" value="4"/>
</dbReference>
<evidence type="ECO:0000256" key="10">
    <source>
        <dbReference type="ARBA" id="ARBA00022989"/>
    </source>
</evidence>
<dbReference type="InterPro" id="IPR050599">
    <property type="entry name" value="VDCC_alpha-1_subunit"/>
</dbReference>
<dbReference type="FunFam" id="1.20.120.350:FF:000009">
    <property type="entry name" value="Voltage-dependent T-type calcium channel subunit alpha"/>
    <property type="match status" value="1"/>
</dbReference>
<evidence type="ECO:0000256" key="14">
    <source>
        <dbReference type="ARBA" id="ARBA00023303"/>
    </source>
</evidence>
<dbReference type="SUPFAM" id="SSF81324">
    <property type="entry name" value="Voltage-gated potassium channels"/>
    <property type="match status" value="2"/>
</dbReference>
<dbReference type="GO" id="GO:0005891">
    <property type="term" value="C:voltage-gated calcium channel complex"/>
    <property type="evidence" value="ECO:0007669"/>
    <property type="project" value="TreeGrafter"/>
</dbReference>
<evidence type="ECO:0000256" key="11">
    <source>
        <dbReference type="ARBA" id="ARBA00023065"/>
    </source>
</evidence>
<organism evidence="18 19">
    <name type="scientific">Cymbomonas tetramitiformis</name>
    <dbReference type="NCBI Taxonomy" id="36881"/>
    <lineage>
        <taxon>Eukaryota</taxon>
        <taxon>Viridiplantae</taxon>
        <taxon>Chlorophyta</taxon>
        <taxon>Pyramimonadophyceae</taxon>
        <taxon>Pyramimonadales</taxon>
        <taxon>Pyramimonadaceae</taxon>
        <taxon>Cymbomonas</taxon>
    </lineage>
</organism>
<dbReference type="GO" id="GO:0098703">
    <property type="term" value="P:calcium ion import across plasma membrane"/>
    <property type="evidence" value="ECO:0007669"/>
    <property type="project" value="TreeGrafter"/>
</dbReference>
<keyword evidence="5" id="KW-0107">Calcium channel</keyword>
<dbReference type="InterPro" id="IPR002048">
    <property type="entry name" value="EF_hand_dom"/>
</dbReference>
<dbReference type="PANTHER" id="PTHR45628:SF7">
    <property type="entry name" value="VOLTAGE-DEPENDENT CALCIUM CHANNEL TYPE A SUBUNIT ALPHA-1"/>
    <property type="match status" value="1"/>
</dbReference>
<dbReference type="FunFam" id="1.10.238.10:FF:000001">
    <property type="entry name" value="Calmodulin 1"/>
    <property type="match status" value="1"/>
</dbReference>
<feature type="region of interest" description="Disordered" evidence="15">
    <location>
        <begin position="1097"/>
        <end position="1135"/>
    </location>
</feature>
<name>A0AAE0F7N9_9CHLO</name>
<evidence type="ECO:0000256" key="15">
    <source>
        <dbReference type="SAM" id="MobiDB-lite"/>
    </source>
</evidence>
<feature type="transmembrane region" description="Helical" evidence="16">
    <location>
        <begin position="343"/>
        <end position="364"/>
    </location>
</feature>
<evidence type="ECO:0000313" key="18">
    <source>
        <dbReference type="EMBL" id="KAK3253585.1"/>
    </source>
</evidence>
<protein>
    <submittedName>
        <fullName evidence="18">Caveolin-2</fullName>
    </submittedName>
</protein>
<evidence type="ECO:0000256" key="4">
    <source>
        <dbReference type="ARBA" id="ARBA00022568"/>
    </source>
</evidence>
<feature type="transmembrane region" description="Helical" evidence="16">
    <location>
        <begin position="380"/>
        <end position="407"/>
    </location>
</feature>
<dbReference type="InterPro" id="IPR011992">
    <property type="entry name" value="EF-hand-dom_pair"/>
</dbReference>
<feature type="domain" description="EF-hand" evidence="17">
    <location>
        <begin position="126"/>
        <end position="154"/>
    </location>
</feature>
<reference evidence="18 19" key="1">
    <citation type="journal article" date="2015" name="Genome Biol. Evol.">
        <title>Comparative Genomics of a Bacterivorous Green Alga Reveals Evolutionary Causalities and Consequences of Phago-Mixotrophic Mode of Nutrition.</title>
        <authorList>
            <person name="Burns J.A."/>
            <person name="Paasch A."/>
            <person name="Narechania A."/>
            <person name="Kim E."/>
        </authorList>
    </citation>
    <scope>NUCLEOTIDE SEQUENCE [LARGE SCALE GENOMIC DNA]</scope>
    <source>
        <strain evidence="18 19">PLY_AMNH</strain>
    </source>
</reference>
<dbReference type="Gene3D" id="1.20.120.350">
    <property type="entry name" value="Voltage-gated potassium channels. Chain C"/>
    <property type="match status" value="2"/>
</dbReference>
<keyword evidence="3" id="KW-0597">Phosphoprotein</keyword>
<keyword evidence="19" id="KW-1185">Reference proteome</keyword>
<accession>A0AAE0F7N9</accession>
<evidence type="ECO:0000313" key="19">
    <source>
        <dbReference type="Proteomes" id="UP001190700"/>
    </source>
</evidence>
<evidence type="ECO:0000256" key="16">
    <source>
        <dbReference type="SAM" id="Phobius"/>
    </source>
</evidence>
<feature type="transmembrane region" description="Helical" evidence="16">
    <location>
        <begin position="709"/>
        <end position="728"/>
    </location>
</feature>
<keyword evidence="10 16" id="KW-1133">Transmembrane helix</keyword>
<dbReference type="Proteomes" id="UP001190700">
    <property type="component" value="Unassembled WGS sequence"/>
</dbReference>
<dbReference type="InterPro" id="IPR018247">
    <property type="entry name" value="EF_Hand_1_Ca_BS"/>
</dbReference>
<evidence type="ECO:0000256" key="12">
    <source>
        <dbReference type="ARBA" id="ARBA00023136"/>
    </source>
</evidence>
<evidence type="ECO:0000256" key="5">
    <source>
        <dbReference type="ARBA" id="ARBA00022673"/>
    </source>
</evidence>